<evidence type="ECO:0008006" key="4">
    <source>
        <dbReference type="Google" id="ProtNLM"/>
    </source>
</evidence>
<accession>A0ABS8QW22</accession>
<dbReference type="Gene3D" id="3.90.550.20">
    <property type="match status" value="1"/>
</dbReference>
<evidence type="ECO:0000313" key="3">
    <source>
        <dbReference type="Proteomes" id="UP001154922"/>
    </source>
</evidence>
<evidence type="ECO:0000256" key="1">
    <source>
        <dbReference type="SAM" id="MobiDB-lite"/>
    </source>
</evidence>
<dbReference type="Proteomes" id="UP001154922">
    <property type="component" value="Unassembled WGS sequence"/>
</dbReference>
<evidence type="ECO:0000313" key="2">
    <source>
        <dbReference type="EMBL" id="MCD7039955.1"/>
    </source>
</evidence>
<gene>
    <name evidence="2" type="ORF">LRQ20_16675</name>
</gene>
<organism evidence="2 3">
    <name type="scientific">Pseudomonas petroselini</name>
    <dbReference type="NCBI Taxonomy" id="2899822"/>
    <lineage>
        <taxon>Bacteria</taxon>
        <taxon>Pseudomonadati</taxon>
        <taxon>Pseudomonadota</taxon>
        <taxon>Gammaproteobacteria</taxon>
        <taxon>Pseudomonadales</taxon>
        <taxon>Pseudomonadaceae</taxon>
        <taxon>Pseudomonas</taxon>
    </lineage>
</organism>
<dbReference type="RefSeq" id="WP_231808828.1">
    <property type="nucleotide sequence ID" value="NZ_JAJOZG010000003.1"/>
</dbReference>
<dbReference type="Pfam" id="PF04488">
    <property type="entry name" value="Gly_transf_sug"/>
    <property type="match status" value="1"/>
</dbReference>
<sequence length="1524" mass="166581">MNISAPSTPLAITPPPNTRIAPPTTGTPFSQHRSDRASTDSLPEAAKTSAKSPLPLSLLPSNRARASIAAGNALAMGYPDKLLAGYYGDALARARGGDSQREVIVAGIPPDSTFGKWWQYFRETLNSPDFTAWMLSEGLDSSTVEIIPSKGALHARRKADQSVVSFTLNNDARWAAVAGPILDAGKVIAPDTFSIRNPAMLPVHSAPFELIGRFYGENLDNLSRAQVATRVAQLNEGQGFRPLDPSDGLRPPHTRTPEALELQKQNLGDRRNRLSLIHTLTRMSVLASTNSNTTLAEHIDSHRVPVHPDSVFAKTYPGMPESGLKLEPFLHAHGLMIPQDKAELSNLIAVLSDPVPQPPDNSGHWGLLSDTRQLGRDERERVQNIVSEEARNGLEGGTCLLNHLTKKTPDLTNADSPAQRLQALIASPQAQALGKRLQSAFADTWSTSTASDWAMTALALDLDPAVGTQRNVVAGYDLAQAAHRGLSPAVITARLVEHLKQQGRVDNDLAPAAAQLLLASAAPAFLVKDLPGGLVYGSHTWASLSTAVARIEALEPGATRNMTFGQVMSFGNRSPVTLKDAGIEAGAQTHAVIDWAIANDVLNKANDDAFTPEQITVARDKFNALLETLGTANKGLTAFLPTRRALACAELKKVYGDYDFEQPLTPIVNLDGSETKHALVDIYTAGKMDRIVDQSVVLSPTRRTGVRPLPDITAIFNEQFDAYIKGLRTGINTAMQYQFSQLPLDERQHIAVGDITFHSVREANGDTETPAQVDASRARHGLLMCVKNKGDVRIYEVLPMQGLVRRNHQLWGSSVHQTPLRGYDDPDDYFLEKAKGKSLDIDLDAYKTGAPPKEVVSSGLSIDPVPFSFPKAWGEKTGQDRSPTAPWASEREQHLANEIEKFVLYGRDALKTYASGTNAVEEQEKQLVDELGAVMDFLPLKSGIEKAVKGDVWGAVGDFALDLLGFVIPVGKAVSQATKLTGKLGTKLFTGAKIIGAAAVGALNPADGLGALAEGLGQGTRQMLSTAARTFKLKHPPGLPGELAVVEKYTVSPSRLVGLSPDSQGVYHSLDGQSQYIRHVDKSGKASVYQVREASGGSPMSSVQVRVINPKTYRQTEFILNKTGADQWQRLGLQGGVERMPYKSYEVPMDEVNRVLSDDGKTRLYANFCVLVEFDVANDVWRKLGDGKTLGAPFWRTGPYEWKSGSLDEFLRVKATLPKPTTFETVHAALAPVPTAVTPIKKEINYIWAGAMIPDDRLSLMLENARKTPGFQSVVHVDADSPEKFASIKAALDKKTPNLEVRNLNEDPFFQEFKTTQAGEMYQYFRQGKTHNYAAASDALRYPLINHRGGIYLDSDDLITKQIGDIELKAGTDDLLLNSHVKHSELSFTGYNTNVFASHPNNRVLKEISEESYKRFRENKPWLDTHRPYLERDNPSPEAIREFNEYESKIFEVTGPDVFNDVLKKSRPDYYGLSETIGNNARAGIILPRADALAEQSAIDYYLPFHRRFEIDIGGGHSMVDRVS</sequence>
<protein>
    <recommendedName>
        <fullName evidence="4">Glycosyltransferase sugar-binding region containing DXD motif-containing protein</fullName>
    </recommendedName>
</protein>
<comment type="caution">
    <text evidence="2">The sequence shown here is derived from an EMBL/GenBank/DDBJ whole genome shotgun (WGS) entry which is preliminary data.</text>
</comment>
<dbReference type="EMBL" id="JAJOZI010000087">
    <property type="protein sequence ID" value="MCD7039955.1"/>
    <property type="molecule type" value="Genomic_DNA"/>
</dbReference>
<proteinExistence type="predicted"/>
<dbReference type="SUPFAM" id="SSF53448">
    <property type="entry name" value="Nucleotide-diphospho-sugar transferases"/>
    <property type="match status" value="1"/>
</dbReference>
<dbReference type="InterPro" id="IPR029044">
    <property type="entry name" value="Nucleotide-diphossugar_trans"/>
</dbReference>
<dbReference type="InterPro" id="IPR007577">
    <property type="entry name" value="GlycoTrfase_DXD_sugar-bd_CS"/>
</dbReference>
<name>A0ABS8QW22_9PSED</name>
<reference evidence="2 3" key="1">
    <citation type="journal article" date="2022" name="Int. J. Syst. Evol. Microbiol.">
        <title>Pseudomonas petroselini sp. nov., a pathogen causing bacterial rot of parsley in Japan.</title>
        <authorList>
            <person name="Sawada H."/>
            <person name="Fujikawa T."/>
            <person name="Osada S."/>
            <person name="Satou M."/>
        </authorList>
    </citation>
    <scope>NUCLEOTIDE SEQUENCE [LARGE SCALE GENOMIC DNA]</scope>
    <source>
        <strain evidence="2 3">MAFF 311096</strain>
    </source>
</reference>
<keyword evidence="3" id="KW-1185">Reference proteome</keyword>
<reference evidence="2 3" key="2">
    <citation type="journal article" date="2023" name="Plant Pathol.">
        <title>Dismantling and reorganizing Pseudomonas marginalis sensu#lato.</title>
        <authorList>
            <person name="Sawada H."/>
            <person name="Fujikawa T."/>
            <person name="Satou M."/>
        </authorList>
    </citation>
    <scope>NUCLEOTIDE SEQUENCE [LARGE SCALE GENOMIC DNA]</scope>
    <source>
        <strain evidence="2 3">MAFF 311096</strain>
    </source>
</reference>
<feature type="region of interest" description="Disordered" evidence="1">
    <location>
        <begin position="1"/>
        <end position="56"/>
    </location>
</feature>